<gene>
    <name evidence="1" type="ordered locus">SGR_110t</name>
    <name evidence="2" type="ordered locus">SGR_7029t</name>
</gene>
<reference evidence="3" key="1">
    <citation type="journal article" date="2008" name="J. Bacteriol.">
        <title>Genome sequence of the streptomycin-producing microorganism Streptomyces griseus IFO 13350.</title>
        <authorList>
            <person name="Ohnishi Y."/>
            <person name="Ishikawa J."/>
            <person name="Hara H."/>
            <person name="Suzuki H."/>
            <person name="Ikenoya M."/>
            <person name="Ikeda H."/>
            <person name="Yamashita A."/>
            <person name="Hattori M."/>
            <person name="Horinouchi S."/>
        </authorList>
    </citation>
    <scope>NUCLEOTIDE SEQUENCE [LARGE SCALE GENOMIC DNA]</scope>
    <source>
        <strain evidence="3">JCM 4626 / NBRC 13350</strain>
    </source>
</reference>
<evidence type="ECO:0008006" key="4">
    <source>
        <dbReference type="Google" id="ProtNLM"/>
    </source>
</evidence>
<dbReference type="eggNOG" id="ENOG502ZMWA">
    <property type="taxonomic scope" value="Bacteria"/>
</dbReference>
<dbReference type="EMBL" id="AP009493">
    <property type="protein sequence ID" value="BAG16939.1"/>
    <property type="molecule type" value="Genomic_DNA"/>
</dbReference>
<reference evidence="1" key="3">
    <citation type="journal article" date="2008" name="J. Biol. Chem.">
        <title>Phenolic lipids synthesized by type III polyketide synthase confer penicillin resistance on Streptomyces griseus.</title>
        <authorList>
            <person name="Funabashi M."/>
            <person name="Funa N."/>
            <person name="Horinouchi S."/>
        </authorList>
    </citation>
    <scope>NUCLEOTIDE SEQUENCE</scope>
    <source>
        <strain evidence="1">NBRC 13350</strain>
    </source>
</reference>
<dbReference type="AlphaFoldDB" id="B1VNB6"/>
<evidence type="ECO:0000313" key="1">
    <source>
        <dbReference type="EMBL" id="BAG16939.1"/>
    </source>
</evidence>
<dbReference type="EMBL" id="AP009493">
    <property type="protein sequence ID" value="BAG23856.1"/>
    <property type="molecule type" value="Genomic_DNA"/>
</dbReference>
<dbReference type="KEGG" id="sgr:SGR_110t"/>
<organism evidence="1 3">
    <name type="scientific">Streptomyces griseus subsp. griseus (strain JCM 4626 / CBS 651.72 / NBRC 13350 / KCC S-0626 / ISP 5235)</name>
    <dbReference type="NCBI Taxonomy" id="455632"/>
    <lineage>
        <taxon>Bacteria</taxon>
        <taxon>Bacillati</taxon>
        <taxon>Actinomycetota</taxon>
        <taxon>Actinomycetes</taxon>
        <taxon>Kitasatosporales</taxon>
        <taxon>Streptomycetaceae</taxon>
        <taxon>Streptomyces</taxon>
    </lineage>
</organism>
<dbReference type="Proteomes" id="UP000001685">
    <property type="component" value="Chromosome"/>
</dbReference>
<dbReference type="KEGG" id="sgr:SGR_7029t"/>
<protein>
    <recommendedName>
        <fullName evidence="4">LigA protein</fullName>
    </recommendedName>
</protein>
<evidence type="ECO:0000313" key="2">
    <source>
        <dbReference type="EMBL" id="BAG23856.1"/>
    </source>
</evidence>
<dbReference type="HOGENOM" id="CLU_378084_0_0_11"/>
<name>B1VNB6_STRGG</name>
<reference evidence="1" key="2">
    <citation type="journal article" date="2008" name="J. Bacteriol.">
        <title>The genome sequence of the streptomycin-producing microorganism Streptomyces griseus IFO 13350.</title>
        <authorList>
            <person name="Ohnishi Y."/>
            <person name="Ishikawa J."/>
            <person name="Hara H."/>
            <person name="Suzuki H."/>
            <person name="Ikenoya M."/>
            <person name="Ikeda H."/>
            <person name="Yamashita A."/>
            <person name="Hattori M."/>
            <person name="Horinouchi S."/>
        </authorList>
    </citation>
    <scope>NUCLEOTIDE SEQUENCE</scope>
    <source>
        <strain evidence="1">NBRC 13350</strain>
    </source>
</reference>
<evidence type="ECO:0000313" key="3">
    <source>
        <dbReference type="Proteomes" id="UP000001685"/>
    </source>
</evidence>
<sequence>MTESFFMTFAEPGEDLPLPFSGAPSGAENHESGMRREVVTGRGDGAVPGPAAYPGLPLGGIDAGGGFDPGARQALALARAVADLRQEALFNFGEMTGVKLTAVLEQMLEHSELPDAYLDTVRAVFAPPEGYAAALRQLMEPGAVVVLLREPGAGRSFAAQALLADLRQRTGARVGPLSFGGGSRFPVRRLPLEENVAYLLELPADEEKFEVAEDFGAVLGRIQYTLGKRNSRLVVLTAPEQWARICRGAPPGVVPLLGQPDPAKIAVAWLRAEAPELDASKWVQDDRIAGLLRNQAPGDVLQVVSLIINATRGRRRSTSTSATTDAFTQQVLDVVAARNNWRSSLLQWHSKEGRTSFQRNFLLVAAMFRNAPVAHVYAQTAELSEQLSKREAVALEGQGSPGVIEMVDSIDAELAADDTVQFSKPGWDDAVLNYFWVDRPMARTEFLAWMAKAPLARTTKFLETFTPEDRLLLANRVGAFAVRWAVRHGKANPLEDVVIAWRKDDALWAAAVDLISAAALHPTMSRFVHAVLLRWSKNAGADRAALQKISVEVCAGEFGRRHTGKALRRLRHAAETVHDDVQTSLYEAVRNLWADASARPTLFSSVVEWCSADPSRAEAGRRSFLALATLLSKEDRGLPVLLSTGEDQPDFPTADLISGWRTLLDSGSVADDSARAVGLWMDAAVEYPDQRPVVFNVLRGAVDTAGRAGGSHPRHRLRDLLYLWQPVPAVDADPERVRLRHELVDLLDHDRSRSVALYRPVRMGRGGPTP</sequence>
<accession>B1VNB6</accession>
<proteinExistence type="predicted"/>
<reference evidence="1" key="4">
    <citation type="journal article" date="2008" name="Microbiology">
        <title>Conditionally positive effect of the TetR-family transcriptional regulator AtrA on streptomycin production by Streptomyces griseus.</title>
        <authorList>
            <person name="Hirano S."/>
            <person name="Tanaka K."/>
            <person name="Ohnishi Y."/>
            <person name="Horinouchi S."/>
        </authorList>
    </citation>
    <scope>NUCLEOTIDE SEQUENCE</scope>
    <source>
        <strain evidence="1">NBRC 13350</strain>
    </source>
</reference>